<gene>
    <name evidence="6" type="ORF">GCM10010430_59770</name>
</gene>
<evidence type="ECO:0000256" key="4">
    <source>
        <dbReference type="RuleBase" id="RU003476"/>
    </source>
</evidence>
<organism evidence="6 7">
    <name type="scientific">Kitasatospora cystarginea</name>
    <dbReference type="NCBI Taxonomy" id="58350"/>
    <lineage>
        <taxon>Bacteria</taxon>
        <taxon>Bacillati</taxon>
        <taxon>Actinomycetota</taxon>
        <taxon>Actinomycetes</taxon>
        <taxon>Kitasatosporales</taxon>
        <taxon>Streptomycetaceae</taxon>
        <taxon>Kitasatospora</taxon>
    </lineage>
</organism>
<dbReference type="Gene3D" id="3.90.79.10">
    <property type="entry name" value="Nucleoside Triphosphate Pyrophosphohydrolase"/>
    <property type="match status" value="1"/>
</dbReference>
<evidence type="ECO:0000259" key="5">
    <source>
        <dbReference type="PROSITE" id="PS51462"/>
    </source>
</evidence>
<evidence type="ECO:0000313" key="7">
    <source>
        <dbReference type="Proteomes" id="UP001500305"/>
    </source>
</evidence>
<dbReference type="CDD" id="cd11533">
    <property type="entry name" value="NTP-PPase_Af0060_like"/>
    <property type="match status" value="1"/>
</dbReference>
<dbReference type="Pfam" id="PF00293">
    <property type="entry name" value="NUDIX"/>
    <property type="match status" value="1"/>
</dbReference>
<dbReference type="InterPro" id="IPR044548">
    <property type="entry name" value="AF0060_NTP-PPase_MazG-like"/>
</dbReference>
<comment type="cofactor">
    <cofactor evidence="1">
        <name>Mg(2+)</name>
        <dbReference type="ChEBI" id="CHEBI:18420"/>
    </cofactor>
</comment>
<evidence type="ECO:0000256" key="3">
    <source>
        <dbReference type="ARBA" id="ARBA00022801"/>
    </source>
</evidence>
<dbReference type="PROSITE" id="PS51462">
    <property type="entry name" value="NUDIX"/>
    <property type="match status" value="1"/>
</dbReference>
<reference evidence="6 7" key="1">
    <citation type="journal article" date="2019" name="Int. J. Syst. Evol. Microbiol.">
        <title>The Global Catalogue of Microorganisms (GCM) 10K type strain sequencing project: providing services to taxonomists for standard genome sequencing and annotation.</title>
        <authorList>
            <consortium name="The Broad Institute Genomics Platform"/>
            <consortium name="The Broad Institute Genome Sequencing Center for Infectious Disease"/>
            <person name="Wu L."/>
            <person name="Ma J."/>
        </authorList>
    </citation>
    <scope>NUCLEOTIDE SEQUENCE [LARGE SCALE GENOMIC DNA]</scope>
    <source>
        <strain evidence="6 7">JCM 7356</strain>
    </source>
</reference>
<dbReference type="PANTHER" id="PTHR43046:SF14">
    <property type="entry name" value="MUTT_NUDIX FAMILY PROTEIN"/>
    <property type="match status" value="1"/>
</dbReference>
<evidence type="ECO:0000256" key="1">
    <source>
        <dbReference type="ARBA" id="ARBA00001946"/>
    </source>
</evidence>
<comment type="similarity">
    <text evidence="2 4">Belongs to the Nudix hydrolase family.</text>
</comment>
<dbReference type="SUPFAM" id="SSF55811">
    <property type="entry name" value="Nudix"/>
    <property type="match status" value="1"/>
</dbReference>
<dbReference type="RefSeq" id="WP_344639635.1">
    <property type="nucleotide sequence ID" value="NZ_BAAATR010000034.1"/>
</dbReference>
<dbReference type="CDD" id="cd18882">
    <property type="entry name" value="NUDIX_Hydrolase"/>
    <property type="match status" value="1"/>
</dbReference>
<dbReference type="InterPro" id="IPR015797">
    <property type="entry name" value="NUDIX_hydrolase-like_dom_sf"/>
</dbReference>
<dbReference type="SUPFAM" id="SSF101386">
    <property type="entry name" value="all-alpha NTP pyrophosphatases"/>
    <property type="match status" value="1"/>
</dbReference>
<dbReference type="PRINTS" id="PR00502">
    <property type="entry name" value="NUDIXFAMILY"/>
</dbReference>
<feature type="domain" description="Nudix hydrolase" evidence="5">
    <location>
        <begin position="3"/>
        <end position="131"/>
    </location>
</feature>
<dbReference type="PANTHER" id="PTHR43046">
    <property type="entry name" value="GDP-MANNOSE MANNOSYL HYDROLASE"/>
    <property type="match status" value="1"/>
</dbReference>
<keyword evidence="3 4" id="KW-0378">Hydrolase</keyword>
<accession>A0ABN3EQ28</accession>
<evidence type="ECO:0000256" key="2">
    <source>
        <dbReference type="ARBA" id="ARBA00005582"/>
    </source>
</evidence>
<dbReference type="Proteomes" id="UP001500305">
    <property type="component" value="Unassembled WGS sequence"/>
</dbReference>
<comment type="caution">
    <text evidence="6">The sequence shown here is derived from an EMBL/GenBank/DDBJ whole genome shotgun (WGS) entry which is preliminary data.</text>
</comment>
<keyword evidence="7" id="KW-1185">Reference proteome</keyword>
<dbReference type="InterPro" id="IPR000086">
    <property type="entry name" value="NUDIX_hydrolase_dom"/>
</dbReference>
<name>A0ABN3EQ28_9ACTN</name>
<protein>
    <recommendedName>
        <fullName evidence="5">Nudix hydrolase domain-containing protein</fullName>
    </recommendedName>
</protein>
<dbReference type="EMBL" id="BAAATR010000034">
    <property type="protein sequence ID" value="GAA2266752.1"/>
    <property type="molecule type" value="Genomic_DNA"/>
</dbReference>
<dbReference type="PROSITE" id="PS00893">
    <property type="entry name" value="NUDIX_BOX"/>
    <property type="match status" value="1"/>
</dbReference>
<evidence type="ECO:0000313" key="6">
    <source>
        <dbReference type="EMBL" id="GAA2266752.1"/>
    </source>
</evidence>
<dbReference type="InterPro" id="IPR020084">
    <property type="entry name" value="NUDIX_hydrolase_CS"/>
</dbReference>
<sequence>MTADFKSGNALITTPDGKILLNLRNETEGIAWPGYWSYPGGFREPGETPYQTARRELREETGLDVPGLLPFEPVPFEDHDPTRERIFHAIVDLDPDQLVLGEGQELRLVPIGEVQSMKVPPMLKDYIRQLEGHLLVGKPRVWAQVDRIHNRLAAHCEQTGRDFVSMQVLKVQEEAGEAAQALLGVLGANPRKGNSHTMADLQAELCDVIVAGMVALRATTPEAANVLSDHVAAWSPDGLA</sequence>
<proteinExistence type="inferred from homology"/>
<dbReference type="InterPro" id="IPR020476">
    <property type="entry name" value="Nudix_hydrolase"/>
</dbReference>